<keyword evidence="6 7" id="KW-0998">Cell outer membrane</keyword>
<dbReference type="InterPro" id="IPR012910">
    <property type="entry name" value="Plug_dom"/>
</dbReference>
<gene>
    <name evidence="10" type="ORF">SAMN05660226_02609</name>
</gene>
<keyword evidence="2 7" id="KW-0813">Transport</keyword>
<dbReference type="NCBIfam" id="TIGR04056">
    <property type="entry name" value="OMP_RagA_SusC"/>
    <property type="match status" value="1"/>
</dbReference>
<dbReference type="OrthoDB" id="9768177at2"/>
<dbReference type="InterPro" id="IPR039426">
    <property type="entry name" value="TonB-dep_rcpt-like"/>
</dbReference>
<feature type="signal peptide" evidence="8">
    <location>
        <begin position="1"/>
        <end position="21"/>
    </location>
</feature>
<sequence>MKKQIYLLLGLLMSFLLPSKAQEQTISGTVTAFENGMPLVGVSVKVKQTGSGSSTDDAGRYQIAALDGQTLVFSYVGYATQEIPVAESTIIDVQLTSDNPLEEVVVVGYGTQRRAEITGSVATIRGEQISAQAVRSPLQALSGITPGVEVLQNSGQPGSALSVRVRGGNSILGGNEPLYVVDGFPISGSLEIINPNDIVSMEVLKDASATAIYGSRGANGVVMVTTKKGTATGTKIEYNGYYGWQSVYKTMDMLGARDFAILANERAANDGVAPFFTDEEIASFGEGTDWQDAIFDTSPMQNHSVLIAGGSERTKFSISGNYLDQQGVILNSFYEQMQLRNTIDHELFKGWNISLNTIVNRSKSNILKSDNTERGSGVLSGALIAPPTIGIYNEDGSYRNIRAYAFSPDIAENPVMTALERTDLTTRKSLLANGALTGNLTDDLVLRTSVGVEYQNNRADFYSPRMFQVSANGDATLSYGEVMNVVNENTMTYTKRFGNGHEIKALGGLTSQRTITQGVTAGATGFALDLLTNLNLQSGNDPKIPQSYRTEYSILSWLGRVNYSYQDKYLLTASIRADGSSRFGRENRWGYFPSVAGAWRISGEEFWGDLSTTINDFKLRASWGKTGSTSIDPYQSQAVLLGLPVVFDDNLTVGYGPGGIQPNPELKWETTGQFDVGIDLGFWNNRLSLVFDYYHKKTRDLLTSSPLPLSSGYVSVPRNVGSVENKGIDASINGAIVDNDRFKWNVGVNLSMNRNKVLELADGADIFGATLGLPVGLPVSLVREGHPVGVFYGYVENGLTADGAINFVDLDGNGVINASDRTIIGDPNPDYILGINSSLTYKNLTLSFLLNCVQGNDIFNYGFTNIADGFSFGINQIQDVMGNYWTADNPNPNAKYPKISSTTVYRASDRYVEDGSYIRMRNVQLAYTFKNLRLKALNLENSQVYLSAQNLFTITDYSFYTPEVNTVGGGISRGIDQYGYPDARTFLLGVRLRF</sequence>
<feature type="chain" id="PRO_5013069486" evidence="8">
    <location>
        <begin position="22"/>
        <end position="994"/>
    </location>
</feature>
<dbReference type="Gene3D" id="2.60.40.1120">
    <property type="entry name" value="Carboxypeptidase-like, regulatory domain"/>
    <property type="match status" value="1"/>
</dbReference>
<dbReference type="NCBIfam" id="TIGR04057">
    <property type="entry name" value="SusC_RagA_signa"/>
    <property type="match status" value="1"/>
</dbReference>
<accession>A0A1T5D8V1</accession>
<dbReference type="Pfam" id="PF07715">
    <property type="entry name" value="Plug"/>
    <property type="match status" value="1"/>
</dbReference>
<keyword evidence="5 7" id="KW-0472">Membrane</keyword>
<dbReference type="Pfam" id="PF13715">
    <property type="entry name" value="CarbopepD_reg_2"/>
    <property type="match status" value="1"/>
</dbReference>
<evidence type="ECO:0000256" key="8">
    <source>
        <dbReference type="SAM" id="SignalP"/>
    </source>
</evidence>
<evidence type="ECO:0000256" key="4">
    <source>
        <dbReference type="ARBA" id="ARBA00022692"/>
    </source>
</evidence>
<evidence type="ECO:0000259" key="9">
    <source>
        <dbReference type="Pfam" id="PF07715"/>
    </source>
</evidence>
<dbReference type="SUPFAM" id="SSF56935">
    <property type="entry name" value="Porins"/>
    <property type="match status" value="1"/>
</dbReference>
<name>A0A1T5D8V1_9SPHI</name>
<dbReference type="RefSeq" id="WP_079717294.1">
    <property type="nucleotide sequence ID" value="NZ_FUYS01000006.1"/>
</dbReference>
<keyword evidence="3 7" id="KW-1134">Transmembrane beta strand</keyword>
<dbReference type="SUPFAM" id="SSF49464">
    <property type="entry name" value="Carboxypeptidase regulatory domain-like"/>
    <property type="match status" value="1"/>
</dbReference>
<dbReference type="STRING" id="623280.SAMN05660226_02609"/>
<comment type="subcellular location">
    <subcellularLocation>
        <location evidence="1 7">Cell outer membrane</location>
        <topology evidence="1 7">Multi-pass membrane protein</topology>
    </subcellularLocation>
</comment>
<keyword evidence="11" id="KW-1185">Reference proteome</keyword>
<dbReference type="GO" id="GO:0009279">
    <property type="term" value="C:cell outer membrane"/>
    <property type="evidence" value="ECO:0007669"/>
    <property type="project" value="UniProtKB-SubCell"/>
</dbReference>
<evidence type="ECO:0000256" key="7">
    <source>
        <dbReference type="PROSITE-ProRule" id="PRU01360"/>
    </source>
</evidence>
<evidence type="ECO:0000256" key="1">
    <source>
        <dbReference type="ARBA" id="ARBA00004571"/>
    </source>
</evidence>
<dbReference type="InterPro" id="IPR023996">
    <property type="entry name" value="TonB-dep_OMP_SusC/RagA"/>
</dbReference>
<evidence type="ECO:0000256" key="5">
    <source>
        <dbReference type="ARBA" id="ARBA00023136"/>
    </source>
</evidence>
<comment type="similarity">
    <text evidence="7">Belongs to the TonB-dependent receptor family.</text>
</comment>
<dbReference type="InterPro" id="IPR023997">
    <property type="entry name" value="TonB-dep_OMP_SusC/RagA_CS"/>
</dbReference>
<dbReference type="Gene3D" id="2.170.130.10">
    <property type="entry name" value="TonB-dependent receptor, plug domain"/>
    <property type="match status" value="1"/>
</dbReference>
<dbReference type="InterPro" id="IPR037066">
    <property type="entry name" value="Plug_dom_sf"/>
</dbReference>
<dbReference type="AlphaFoldDB" id="A0A1T5D8V1"/>
<proteinExistence type="inferred from homology"/>
<dbReference type="EMBL" id="FUYS01000006">
    <property type="protein sequence ID" value="SKB68046.1"/>
    <property type="molecule type" value="Genomic_DNA"/>
</dbReference>
<evidence type="ECO:0000256" key="6">
    <source>
        <dbReference type="ARBA" id="ARBA00023237"/>
    </source>
</evidence>
<evidence type="ECO:0000313" key="10">
    <source>
        <dbReference type="EMBL" id="SKB68046.1"/>
    </source>
</evidence>
<organism evidence="10 11">
    <name type="scientific">Parapedobacter luteus</name>
    <dbReference type="NCBI Taxonomy" id="623280"/>
    <lineage>
        <taxon>Bacteria</taxon>
        <taxon>Pseudomonadati</taxon>
        <taxon>Bacteroidota</taxon>
        <taxon>Sphingobacteriia</taxon>
        <taxon>Sphingobacteriales</taxon>
        <taxon>Sphingobacteriaceae</taxon>
        <taxon>Parapedobacter</taxon>
    </lineage>
</organism>
<dbReference type="Gene3D" id="2.40.170.20">
    <property type="entry name" value="TonB-dependent receptor, beta-barrel domain"/>
    <property type="match status" value="1"/>
</dbReference>
<protein>
    <submittedName>
        <fullName evidence="10">TonB-linked outer membrane protein, SusC/RagA family</fullName>
    </submittedName>
</protein>
<dbReference type="InterPro" id="IPR008969">
    <property type="entry name" value="CarboxyPept-like_regulatory"/>
</dbReference>
<evidence type="ECO:0000256" key="2">
    <source>
        <dbReference type="ARBA" id="ARBA00022448"/>
    </source>
</evidence>
<keyword evidence="8" id="KW-0732">Signal</keyword>
<keyword evidence="4 7" id="KW-0812">Transmembrane</keyword>
<dbReference type="Proteomes" id="UP000190541">
    <property type="component" value="Unassembled WGS sequence"/>
</dbReference>
<evidence type="ECO:0000313" key="11">
    <source>
        <dbReference type="Proteomes" id="UP000190541"/>
    </source>
</evidence>
<evidence type="ECO:0000256" key="3">
    <source>
        <dbReference type="ARBA" id="ARBA00022452"/>
    </source>
</evidence>
<reference evidence="10 11" key="1">
    <citation type="submission" date="2017-02" db="EMBL/GenBank/DDBJ databases">
        <authorList>
            <person name="Peterson S.W."/>
        </authorList>
    </citation>
    <scope>NUCLEOTIDE SEQUENCE [LARGE SCALE GENOMIC DNA]</scope>
    <source>
        <strain evidence="10 11">DSM 22899</strain>
    </source>
</reference>
<feature type="domain" description="TonB-dependent receptor plug" evidence="9">
    <location>
        <begin position="115"/>
        <end position="221"/>
    </location>
</feature>
<dbReference type="InterPro" id="IPR036942">
    <property type="entry name" value="Beta-barrel_TonB_sf"/>
</dbReference>
<dbReference type="PROSITE" id="PS52016">
    <property type="entry name" value="TONB_DEPENDENT_REC_3"/>
    <property type="match status" value="1"/>
</dbReference>